<evidence type="ECO:0000256" key="3">
    <source>
        <dbReference type="ARBA" id="ARBA00022801"/>
    </source>
</evidence>
<dbReference type="EC" id="3.2.1.40" evidence="2"/>
<dbReference type="STRING" id="1298598.JCM21714_2296"/>
<evidence type="ECO:0000313" key="7">
    <source>
        <dbReference type="Proteomes" id="UP000019102"/>
    </source>
</evidence>
<dbReference type="Proteomes" id="UP000019102">
    <property type="component" value="Unassembled WGS sequence"/>
</dbReference>
<dbReference type="InterPro" id="IPR012341">
    <property type="entry name" value="6hp_glycosidase-like_sf"/>
</dbReference>
<feature type="domain" description="Alpha-L-rhamnosidase C-terminal" evidence="5">
    <location>
        <begin position="335"/>
        <end position="407"/>
    </location>
</feature>
<comment type="catalytic activity">
    <reaction evidence="1">
        <text>Hydrolysis of terminal non-reducing alpha-L-rhamnose residues in alpha-L-rhamnosides.</text>
        <dbReference type="EC" id="3.2.1.40"/>
    </reaction>
</comment>
<comment type="caution">
    <text evidence="6">The sequence shown here is derived from an EMBL/GenBank/DDBJ whole genome shotgun (WGS) entry which is preliminary data.</text>
</comment>
<keyword evidence="7" id="KW-1185">Reference proteome</keyword>
<organism evidence="6 7">
    <name type="scientific">Gracilibacillus boraciitolerans JCM 21714</name>
    <dbReference type="NCBI Taxonomy" id="1298598"/>
    <lineage>
        <taxon>Bacteria</taxon>
        <taxon>Bacillati</taxon>
        <taxon>Bacillota</taxon>
        <taxon>Bacilli</taxon>
        <taxon>Bacillales</taxon>
        <taxon>Bacillaceae</taxon>
        <taxon>Gracilibacillus</taxon>
    </lineage>
</organism>
<dbReference type="AlphaFoldDB" id="W4VIK5"/>
<dbReference type="Gene3D" id="1.50.10.10">
    <property type="match status" value="1"/>
</dbReference>
<sequence length="439" mass="49425">MPTDCPQRDERLGWTGDAQIFVRTASYLANIGPFFTKWLRDLKADQEADGGVPFVVPNVLDDMEEPHQHTNPRPFSSAAWGGDAAVICPWTLYIAYGDTRILEEQYDSMKAWIGYIKAQGDNPYLWNTGFHFGDWVALDAKPDSYVGATDRPPYIATAFFAYSTSLVKRIAKILGIEEDFNYFADLEENIIQAFTDEFVTPNGKIAVSTQTAQIVALMFDIVNTNTKTRAAEKLCELLEENEYHLTTGFVGTPYLNHVLSENGMNDVAYRLLFQKDYPSWLYQITKGATTIWEHWDGIKEDGSFWSTDMNSFNHYAYGAIGDWLYRKVAGLELDEEVPAFKHFTVKPYVGDGLNWAEATLKSMYGEIKSAWKKDVIGNMQLEVSVPPNTTATVKLVGVDKKSVKENGKELSEVEGILSVEKQVEETTVTLGSGHYLFAY</sequence>
<dbReference type="InterPro" id="IPR035398">
    <property type="entry name" value="Bac_rhamnosid_C"/>
</dbReference>
<feature type="domain" description="Alpha-L-rhamnosidase six-hairpin glycosidase" evidence="4">
    <location>
        <begin position="1"/>
        <end position="328"/>
    </location>
</feature>
<dbReference type="InterPro" id="IPR016007">
    <property type="entry name" value="Alpha_rhamnosid"/>
</dbReference>
<dbReference type="InterPro" id="IPR035396">
    <property type="entry name" value="Bac_rhamnosid6H"/>
</dbReference>
<keyword evidence="3" id="KW-0378">Hydrolase</keyword>
<dbReference type="PANTHER" id="PTHR33307">
    <property type="entry name" value="ALPHA-RHAMNOSIDASE (EUROFUNG)"/>
    <property type="match status" value="1"/>
</dbReference>
<dbReference type="InterPro" id="IPR008928">
    <property type="entry name" value="6-hairpin_glycosidase_sf"/>
</dbReference>
<dbReference type="GO" id="GO:0005975">
    <property type="term" value="P:carbohydrate metabolic process"/>
    <property type="evidence" value="ECO:0007669"/>
    <property type="project" value="InterPro"/>
</dbReference>
<proteinExistence type="predicted"/>
<reference evidence="6 7" key="1">
    <citation type="journal article" date="2014" name="Genome Announc.">
        <title>Draft Genome Sequence of the Boron-Tolerant and Moderately Halotolerant Bacterium Gracilibacillus boraciitolerans JCM 21714T.</title>
        <authorList>
            <person name="Ahmed I."/>
            <person name="Oshima K."/>
            <person name="Suda W."/>
            <person name="Kitamura K."/>
            <person name="Iida T."/>
            <person name="Ohmori Y."/>
            <person name="Fujiwara T."/>
            <person name="Hattori M."/>
            <person name="Ohkuma M."/>
        </authorList>
    </citation>
    <scope>NUCLEOTIDE SEQUENCE [LARGE SCALE GENOMIC DNA]</scope>
    <source>
        <strain evidence="6 7">JCM 21714</strain>
    </source>
</reference>
<evidence type="ECO:0000259" key="5">
    <source>
        <dbReference type="Pfam" id="PF17390"/>
    </source>
</evidence>
<dbReference type="Pfam" id="PF17390">
    <property type="entry name" value="Bac_rhamnosid_C"/>
    <property type="match status" value="1"/>
</dbReference>
<dbReference type="EMBL" id="BAVS01000010">
    <property type="protein sequence ID" value="GAE93240.1"/>
    <property type="molecule type" value="Genomic_DNA"/>
</dbReference>
<dbReference type="PANTHER" id="PTHR33307:SF6">
    <property type="entry name" value="ALPHA-RHAMNOSIDASE (EUROFUNG)-RELATED"/>
    <property type="match status" value="1"/>
</dbReference>
<evidence type="ECO:0000256" key="2">
    <source>
        <dbReference type="ARBA" id="ARBA00012652"/>
    </source>
</evidence>
<dbReference type="SUPFAM" id="SSF48208">
    <property type="entry name" value="Six-hairpin glycosidases"/>
    <property type="match status" value="1"/>
</dbReference>
<name>W4VIK5_9BACI</name>
<accession>W4VIK5</accession>
<protein>
    <recommendedName>
        <fullName evidence="2">alpha-L-rhamnosidase</fullName>
        <ecNumber evidence="2">3.2.1.40</ecNumber>
    </recommendedName>
</protein>
<evidence type="ECO:0000259" key="4">
    <source>
        <dbReference type="Pfam" id="PF17389"/>
    </source>
</evidence>
<dbReference type="RefSeq" id="WP_235182714.1">
    <property type="nucleotide sequence ID" value="NZ_BAVS01000010.1"/>
</dbReference>
<dbReference type="Gene3D" id="2.60.420.10">
    <property type="entry name" value="Maltose phosphorylase, domain 3"/>
    <property type="match status" value="1"/>
</dbReference>
<evidence type="ECO:0000313" key="6">
    <source>
        <dbReference type="EMBL" id="GAE93240.1"/>
    </source>
</evidence>
<evidence type="ECO:0000256" key="1">
    <source>
        <dbReference type="ARBA" id="ARBA00001445"/>
    </source>
</evidence>
<dbReference type="GO" id="GO:0030596">
    <property type="term" value="F:alpha-L-rhamnosidase activity"/>
    <property type="evidence" value="ECO:0007669"/>
    <property type="project" value="UniProtKB-EC"/>
</dbReference>
<dbReference type="Pfam" id="PF17389">
    <property type="entry name" value="Bac_rhamnosid6H"/>
    <property type="match status" value="1"/>
</dbReference>
<gene>
    <name evidence="6" type="ORF">JCM21714_2296</name>
</gene>
<dbReference type="eggNOG" id="COG3408">
    <property type="taxonomic scope" value="Bacteria"/>
</dbReference>